<evidence type="ECO:0000256" key="3">
    <source>
        <dbReference type="SAM" id="Phobius"/>
    </source>
</evidence>
<organism evidence="4">
    <name type="scientific">Daphnia magna</name>
    <dbReference type="NCBI Taxonomy" id="35525"/>
    <lineage>
        <taxon>Eukaryota</taxon>
        <taxon>Metazoa</taxon>
        <taxon>Ecdysozoa</taxon>
        <taxon>Arthropoda</taxon>
        <taxon>Crustacea</taxon>
        <taxon>Branchiopoda</taxon>
        <taxon>Diplostraca</taxon>
        <taxon>Cladocera</taxon>
        <taxon>Anomopoda</taxon>
        <taxon>Daphniidae</taxon>
        <taxon>Daphnia</taxon>
    </lineage>
</organism>
<keyword evidence="1" id="KW-0245">EGF-like domain</keyword>
<dbReference type="PROSITE" id="PS00022">
    <property type="entry name" value="EGF_1"/>
    <property type="match status" value="2"/>
</dbReference>
<dbReference type="GO" id="GO:0004930">
    <property type="term" value="F:G protein-coupled receptor activity"/>
    <property type="evidence" value="ECO:0007669"/>
    <property type="project" value="InterPro"/>
</dbReference>
<feature type="compositionally biased region" description="Polar residues" evidence="2">
    <location>
        <begin position="1501"/>
        <end position="1511"/>
    </location>
</feature>
<dbReference type="OrthoDB" id="6344273at2759"/>
<keyword evidence="3" id="KW-0812">Transmembrane</keyword>
<keyword evidence="3" id="KW-1133">Transmembrane helix</keyword>
<dbReference type="InterPro" id="IPR036445">
    <property type="entry name" value="GPCR_2_extracell_dom_sf"/>
</dbReference>
<keyword evidence="1" id="KW-1015">Disulfide bond</keyword>
<dbReference type="PROSITE" id="PS50026">
    <property type="entry name" value="EGF_3"/>
    <property type="match status" value="2"/>
</dbReference>
<dbReference type="InterPro" id="IPR051587">
    <property type="entry name" value="Adhesion_GPCR"/>
</dbReference>
<feature type="region of interest" description="Disordered" evidence="2">
    <location>
        <begin position="1561"/>
        <end position="1593"/>
    </location>
</feature>
<evidence type="ECO:0000256" key="2">
    <source>
        <dbReference type="SAM" id="MobiDB-lite"/>
    </source>
</evidence>
<dbReference type="Gene3D" id="2.10.25.10">
    <property type="entry name" value="Laminin"/>
    <property type="match status" value="2"/>
</dbReference>
<protein>
    <submittedName>
        <fullName evidence="4">Brain-specific angiogenesis inhibitor</fullName>
    </submittedName>
</protein>
<dbReference type="SMART" id="SM00181">
    <property type="entry name" value="EGF"/>
    <property type="match status" value="3"/>
</dbReference>
<dbReference type="Pfam" id="PF13895">
    <property type="entry name" value="Ig_2"/>
    <property type="match status" value="1"/>
</dbReference>
<keyword evidence="3" id="KW-0472">Membrane</keyword>
<dbReference type="GO" id="GO:0007189">
    <property type="term" value="P:adenylate cyclase-activating G protein-coupled receptor signaling pathway"/>
    <property type="evidence" value="ECO:0007669"/>
    <property type="project" value="TreeGrafter"/>
</dbReference>
<sequence length="1868" mass="210021">MRKRRTFSLARIGLWPSKHHESSCTRLSIGAAMKHSRGGRSSRLSLMLFVFIIFNSVWIMTAGAAPVTAVSSHTGNGAVSRTPLSRCPAIFNPMVANINAGSVGSSAKSSETGKRKATESSSLPSCRIFLRERFGTLTTPGFPSAFPVPFTCSWIIDATGFESDSFITLYLTQMYLTRGVKAVQYTFNNTTHAIGRKDLDELHTFRPRPYSVYRIKARYLEVQVNLDELVNANLRVERRLMDVYGFNITYEIQPNGSRIRTDTCNVANCTFNGHCYANHNYSQFQCSCLPDFSGKYCQYGPECNPEKGINVCKNEGICGYRTGVTVVRCSCPPNYNGSLCEFRREFIPAKECLSKFRLNCSHHCVITDKGTAACRCPQHQALRSDNLTCYPLVPLRILGHVELDRPSSFNDTRLVDAVTSALKKMAEEFTAFLLVVGSVNLAGPNSNRLQFILWNSEKYNMSWTNVAQQHGPVMAAARSGAVASILNRSATGYGFPWIGGKKRMPRNVAPFTYIPQQWNNSFTSFVHQINSRIWKVQGESIVIRNISIVQVPALIIEWVKLDVKGQVREGYPFTVACNANGSGKKDLKMGWYKDGHPIDDSFALQRNMSIFVHQQQDLRGFFTLYLEVKQASLFDRGEFECRAKDWGQTARKSVFLDVITPPILDLMPINPVVLPGTAVNLTCRDENHLARRTTTKYVWLKNGQPIESSCEEIIEDLTPVGSLLRITSIQHSTNYTCRGENGTKVANKTTQVFVASQERSCPQQKSHGVEWLRTAFDITNYQFCPAGYVGVAKRHCFAVKELPDDGGETLPAIKPFWSWGEPDFSNCSDRELTEVYHQLKLITLGYVVTDLTSIVNKFADFIEWKLKGIAEFNRFTNWKNRTDEEATPAPYLPGEGNMLLEMAISLEVFLWRRTEVLPHSFWNSTAVRYLYALDALLSMPRDIFRLNGELPILRFIQNHLTLLGINPKGEYLLGSIERHLLKNSDLNVDNDRKQFKYKGRLPVLPSQTGFKNLSQLAPAQFFLNKQNGYNFSIDFHSVEHLQIQGGEYHCALLLLQPTNHSRGWDMDSCFIERLSDPAAFRCHCDHQGTVVLLYAVRDIETENSVVNLWKVIYFAASVSHLAVVFGLVTLCAVWYQRRCVWLWFQIQVGVSLLPPSSIYFLQTNVVPNPFLTILLTAATYQYAATVWAMIMYLKMSATQGPVEQATAGKMSHNNIRLVGLSLGVPLTLSGVQTLIKEFSVGTPSTSWISQLTSFSGIFFSLVYCTLFVTVLSLYVTSTRETDDSVEKSNTFTKNVPRVMGNNVRYSHCCPILALLGVMVTGSMLCRFHWLSLSTHCVAAFLHLVAVLLAIAVMFTFSGANDTFVYWCFWRRRKLPEGDTVSELLNATTMVESPQRKSLLSTEQHLSEGLEISNRTRQTSRPSLEGTPFPVPNGTRRFYRSGPASSPLLQRAGLGPDVVRAFSLEQESGHQLLGNASTGRQSDISPARKIIGHEDLRKSNRNRINSTTTSDGMQPDDLDSGFGPSGGGGSQKFYGLDKFSDAWKFLGRIRWKLPQFGFSSNGSTSGGGSFRSRQSTMSSATTADFGGERGGSVTTEETEIPIRDAEDLESLTAPYRLRRSRTRWSEDYGQGNELDCSEVSNLTLKAKPFRGRCFIRCSPEKNGSNVLWSHRCQDVDATNRQTRWMPLQHTCCERCWHNPETPICELCLADNTPAQLRSGTLLVRAVVENPPKLPNKDVCEYLEMDPAGSLAIDQQRAKRIQVYYNTTIKPEPRTKNIEESNRANKDKMIGSTSFIKSSCASPCLSRQKKIIRWRIMKKYRLSLRNVVHSTQQQLQQRKLNETGSTDFPAERLTLRDQIVSEFLASPIEY</sequence>
<reference evidence="4" key="2">
    <citation type="submission" date="2015-10" db="EMBL/GenBank/DDBJ databases">
        <authorList>
            <person name="Gilbert D.G."/>
        </authorList>
    </citation>
    <scope>NUCLEOTIDE SEQUENCE</scope>
</reference>
<dbReference type="InterPro" id="IPR000742">
    <property type="entry name" value="EGF"/>
</dbReference>
<dbReference type="InterPro" id="IPR007110">
    <property type="entry name" value="Ig-like_dom"/>
</dbReference>
<feature type="compositionally biased region" description="Polar residues" evidence="2">
    <location>
        <begin position="1412"/>
        <end position="1421"/>
    </location>
</feature>
<accession>A0A0P5Z0R4</accession>
<dbReference type="SUPFAM" id="SSF48726">
    <property type="entry name" value="Immunoglobulin"/>
    <property type="match status" value="2"/>
</dbReference>
<comment type="caution">
    <text evidence="1">Lacks conserved residue(s) required for the propagation of feature annotation.</text>
</comment>
<feature type="disulfide bond" evidence="1">
    <location>
        <begin position="331"/>
        <end position="340"/>
    </location>
</feature>
<dbReference type="InterPro" id="IPR003599">
    <property type="entry name" value="Ig_sub"/>
</dbReference>
<proteinExistence type="predicted"/>
<dbReference type="PROSITE" id="PS50835">
    <property type="entry name" value="IG_LIKE"/>
    <property type="match status" value="2"/>
</dbReference>
<feature type="transmembrane region" description="Helical" evidence="3">
    <location>
        <begin position="1111"/>
        <end position="1135"/>
    </location>
</feature>
<dbReference type="GO" id="GO:0016020">
    <property type="term" value="C:membrane"/>
    <property type="evidence" value="ECO:0007669"/>
    <property type="project" value="InterPro"/>
</dbReference>
<name>A0A0P5Z0R4_9CRUS</name>
<dbReference type="SUPFAM" id="SSF49854">
    <property type="entry name" value="Spermadhesin, CUB domain"/>
    <property type="match status" value="1"/>
</dbReference>
<dbReference type="InterPro" id="IPR013783">
    <property type="entry name" value="Ig-like_fold"/>
</dbReference>
<dbReference type="PANTHER" id="PTHR45813:SF8">
    <property type="entry name" value="IG-LIKE DOMAIN-CONTAINING PROTEIN"/>
    <property type="match status" value="1"/>
</dbReference>
<dbReference type="Gene3D" id="2.60.40.10">
    <property type="entry name" value="Immunoglobulins"/>
    <property type="match status" value="2"/>
</dbReference>
<dbReference type="SMART" id="SM00409">
    <property type="entry name" value="IG"/>
    <property type="match status" value="2"/>
</dbReference>
<feature type="transmembrane region" description="Helical" evidence="3">
    <location>
        <begin position="1255"/>
        <end position="1275"/>
    </location>
</feature>
<dbReference type="InterPro" id="IPR035914">
    <property type="entry name" value="Sperma_CUB_dom_sf"/>
</dbReference>
<dbReference type="EMBL" id="GDIP01231059">
    <property type="protein sequence ID" value="JAI92342.1"/>
    <property type="molecule type" value="Transcribed_RNA"/>
</dbReference>
<dbReference type="PANTHER" id="PTHR45813">
    <property type="entry name" value="IG-LIKE DOMAIN-CONTAINING PROTEIN"/>
    <property type="match status" value="1"/>
</dbReference>
<feature type="transmembrane region" description="Helical" evidence="3">
    <location>
        <begin position="1142"/>
        <end position="1161"/>
    </location>
</feature>
<feature type="transmembrane region" description="Helical" evidence="3">
    <location>
        <begin position="1341"/>
        <end position="1368"/>
    </location>
</feature>
<reference evidence="4" key="1">
    <citation type="submission" date="2015-10" db="EMBL/GenBank/DDBJ databases">
        <title>Daphnia magna gene sets from two clonal populations assembled and annotated with EvidentialGene.</title>
        <authorList>
            <person name="Gilbert D."/>
            <person name="Podicheti R."/>
            <person name="Orsini L."/>
            <person name="Colbourne J."/>
            <person name="Pfrender M."/>
        </authorList>
    </citation>
    <scope>NUCLEOTIDE SEQUENCE</scope>
</reference>
<feature type="transmembrane region" description="Helical" evidence="3">
    <location>
        <begin position="44"/>
        <end position="65"/>
    </location>
</feature>
<feature type="region of interest" description="Disordered" evidence="2">
    <location>
        <begin position="1409"/>
        <end position="1435"/>
    </location>
</feature>
<feature type="disulfide bond" evidence="1">
    <location>
        <begin position="269"/>
        <end position="286"/>
    </location>
</feature>
<dbReference type="SUPFAM" id="SSF57196">
    <property type="entry name" value="EGF/Laminin"/>
    <property type="match status" value="1"/>
</dbReference>
<evidence type="ECO:0000256" key="1">
    <source>
        <dbReference type="PROSITE-ProRule" id="PRU00076"/>
    </source>
</evidence>
<feature type="disulfide bond" evidence="1">
    <location>
        <begin position="288"/>
        <end position="297"/>
    </location>
</feature>
<feature type="transmembrane region" description="Helical" evidence="3">
    <location>
        <begin position="1214"/>
        <end position="1235"/>
    </location>
</feature>
<dbReference type="Gene3D" id="4.10.1240.10">
    <property type="entry name" value="GPCR, family 2, extracellular hormone receptor domain"/>
    <property type="match status" value="1"/>
</dbReference>
<feature type="region of interest" description="Disordered" evidence="2">
    <location>
        <begin position="1498"/>
        <end position="1525"/>
    </location>
</feature>
<dbReference type="InterPro" id="IPR036179">
    <property type="entry name" value="Ig-like_dom_sf"/>
</dbReference>
<feature type="disulfide bond" evidence="1">
    <location>
        <begin position="312"/>
        <end position="329"/>
    </location>
</feature>
<evidence type="ECO:0000313" key="4">
    <source>
        <dbReference type="EMBL" id="JAI92342.1"/>
    </source>
</evidence>
<feature type="transmembrane region" description="Helical" evidence="3">
    <location>
        <begin position="1173"/>
        <end position="1193"/>
    </location>
</feature>